<dbReference type="Proteomes" id="UP000727654">
    <property type="component" value="Unassembled WGS sequence"/>
</dbReference>
<organism evidence="2 3">
    <name type="scientific">Cupriavidus laharis</name>
    <dbReference type="NCBI Taxonomy" id="151654"/>
    <lineage>
        <taxon>Bacteria</taxon>
        <taxon>Pseudomonadati</taxon>
        <taxon>Pseudomonadota</taxon>
        <taxon>Betaproteobacteria</taxon>
        <taxon>Burkholderiales</taxon>
        <taxon>Burkholderiaceae</taxon>
        <taxon>Cupriavidus</taxon>
    </lineage>
</organism>
<feature type="transmembrane region" description="Helical" evidence="1">
    <location>
        <begin position="12"/>
        <end position="29"/>
    </location>
</feature>
<proteinExistence type="predicted"/>
<protein>
    <recommendedName>
        <fullName evidence="4">Cyd operon protein YbgE</fullName>
    </recommendedName>
</protein>
<evidence type="ECO:0000256" key="1">
    <source>
        <dbReference type="SAM" id="Phobius"/>
    </source>
</evidence>
<reference evidence="2 3" key="1">
    <citation type="submission" date="2021-08" db="EMBL/GenBank/DDBJ databases">
        <authorList>
            <person name="Peeters C."/>
        </authorList>
    </citation>
    <scope>NUCLEOTIDE SEQUENCE [LARGE SCALE GENOMIC DNA]</scope>
    <source>
        <strain evidence="2 3">LMG 23992</strain>
    </source>
</reference>
<dbReference type="EMBL" id="CAJZAI010000003">
    <property type="protein sequence ID" value="CAG9171029.1"/>
    <property type="molecule type" value="Genomic_DNA"/>
</dbReference>
<keyword evidence="3" id="KW-1185">Reference proteome</keyword>
<sequence>MRRPVKPQRPGLHWPALMAGVAVMLVVSVDPRFLISANPGRTHLAAALLCWAMSAALVRGVGFVPVHAAARRLLSGWASAVALAACLAARFA</sequence>
<keyword evidence="1" id="KW-1133">Transmembrane helix</keyword>
<feature type="transmembrane region" description="Helical" evidence="1">
    <location>
        <begin position="73"/>
        <end position="91"/>
    </location>
</feature>
<keyword evidence="1" id="KW-0812">Transmembrane</keyword>
<comment type="caution">
    <text evidence="2">The sequence shown here is derived from an EMBL/GenBank/DDBJ whole genome shotgun (WGS) entry which is preliminary data.</text>
</comment>
<evidence type="ECO:0008006" key="4">
    <source>
        <dbReference type="Google" id="ProtNLM"/>
    </source>
</evidence>
<evidence type="ECO:0000313" key="2">
    <source>
        <dbReference type="EMBL" id="CAG9171029.1"/>
    </source>
</evidence>
<keyword evidence="1" id="KW-0472">Membrane</keyword>
<accession>A0ABN7YEA1</accession>
<gene>
    <name evidence="2" type="ORF">LMG23992_01914</name>
</gene>
<dbReference type="InterPro" id="IPR011846">
    <property type="entry name" value="Cyd_oper_YbgE"/>
</dbReference>
<evidence type="ECO:0000313" key="3">
    <source>
        <dbReference type="Proteomes" id="UP000727654"/>
    </source>
</evidence>
<dbReference type="Pfam" id="PF09600">
    <property type="entry name" value="Cyd_oper_YbgE"/>
    <property type="match status" value="1"/>
</dbReference>
<name>A0ABN7YEA1_9BURK</name>
<feature type="transmembrane region" description="Helical" evidence="1">
    <location>
        <begin position="44"/>
        <end position="66"/>
    </location>
</feature>